<evidence type="ECO:0000313" key="2">
    <source>
        <dbReference type="Proteomes" id="UP000652761"/>
    </source>
</evidence>
<dbReference type="AlphaFoldDB" id="A0A843TPL6"/>
<gene>
    <name evidence="1" type="ORF">Taro_003728</name>
</gene>
<keyword evidence="2" id="KW-1185">Reference proteome</keyword>
<protein>
    <submittedName>
        <fullName evidence="1">Uncharacterized protein</fullName>
    </submittedName>
</protein>
<reference evidence="1" key="1">
    <citation type="submission" date="2017-07" db="EMBL/GenBank/DDBJ databases">
        <title>Taro Niue Genome Assembly and Annotation.</title>
        <authorList>
            <person name="Atibalentja N."/>
            <person name="Keating K."/>
            <person name="Fields C.J."/>
        </authorList>
    </citation>
    <scope>NUCLEOTIDE SEQUENCE</scope>
    <source>
        <strain evidence="1">Niue_2</strain>
        <tissue evidence="1">Leaf</tissue>
    </source>
</reference>
<name>A0A843TPL6_COLES</name>
<sequence>LFLFGLKRRLIGCEEKASYGWMCKCP</sequence>
<organism evidence="1 2">
    <name type="scientific">Colocasia esculenta</name>
    <name type="common">Wild taro</name>
    <name type="synonym">Arum esculentum</name>
    <dbReference type="NCBI Taxonomy" id="4460"/>
    <lineage>
        <taxon>Eukaryota</taxon>
        <taxon>Viridiplantae</taxon>
        <taxon>Streptophyta</taxon>
        <taxon>Embryophyta</taxon>
        <taxon>Tracheophyta</taxon>
        <taxon>Spermatophyta</taxon>
        <taxon>Magnoliopsida</taxon>
        <taxon>Liliopsida</taxon>
        <taxon>Araceae</taxon>
        <taxon>Aroideae</taxon>
        <taxon>Colocasieae</taxon>
        <taxon>Colocasia</taxon>
    </lineage>
</organism>
<comment type="caution">
    <text evidence="1">The sequence shown here is derived from an EMBL/GenBank/DDBJ whole genome shotgun (WGS) entry which is preliminary data.</text>
</comment>
<feature type="non-terminal residue" evidence="1">
    <location>
        <position position="1"/>
    </location>
</feature>
<proteinExistence type="predicted"/>
<dbReference type="Proteomes" id="UP000652761">
    <property type="component" value="Unassembled WGS sequence"/>
</dbReference>
<accession>A0A843TPL6</accession>
<evidence type="ECO:0000313" key="1">
    <source>
        <dbReference type="EMBL" id="MQL71414.1"/>
    </source>
</evidence>
<dbReference type="EMBL" id="NMUH01000097">
    <property type="protein sequence ID" value="MQL71414.1"/>
    <property type="molecule type" value="Genomic_DNA"/>
</dbReference>